<dbReference type="InterPro" id="IPR001412">
    <property type="entry name" value="aa-tRNA-synth_I_CS"/>
</dbReference>
<comment type="similarity">
    <text evidence="3 14">Belongs to the class-I aminoacyl-tRNA synthetase family.</text>
</comment>
<keyword evidence="7 14" id="KW-0547">Nucleotide-binding</keyword>
<dbReference type="SUPFAM" id="SSF47323">
    <property type="entry name" value="Anticodon-binding domain of a subclass of class I aminoacyl-tRNA synthetases"/>
    <property type="match status" value="1"/>
</dbReference>
<evidence type="ECO:0000256" key="12">
    <source>
        <dbReference type="ARBA" id="ARBA00040837"/>
    </source>
</evidence>
<evidence type="ECO:0000256" key="4">
    <source>
        <dbReference type="ARBA" id="ARBA00013169"/>
    </source>
</evidence>
<dbReference type="Proteomes" id="UP001244011">
    <property type="component" value="Unassembled WGS sequence"/>
</dbReference>
<evidence type="ECO:0000313" key="19">
    <source>
        <dbReference type="Proteomes" id="UP001244011"/>
    </source>
</evidence>
<dbReference type="GO" id="GO:0004832">
    <property type="term" value="F:valine-tRNA ligase activity"/>
    <property type="evidence" value="ECO:0007669"/>
    <property type="project" value="UniProtKB-EC"/>
</dbReference>
<dbReference type="Pfam" id="PF08264">
    <property type="entry name" value="Anticodon_1"/>
    <property type="match status" value="1"/>
</dbReference>
<dbReference type="PRINTS" id="PR00986">
    <property type="entry name" value="TRNASYNTHVAL"/>
</dbReference>
<proteinExistence type="inferred from homology"/>
<dbReference type="EMBL" id="MU839006">
    <property type="protein sequence ID" value="KAK1768148.1"/>
    <property type="molecule type" value="Genomic_DNA"/>
</dbReference>
<dbReference type="PANTHER" id="PTHR11946:SF109">
    <property type="entry name" value="VALINE--TRNA LIGASE"/>
    <property type="match status" value="1"/>
</dbReference>
<dbReference type="GeneID" id="85313055"/>
<dbReference type="FunFam" id="1.10.730.10:FF:000009">
    <property type="entry name" value="Valine--tRNA ligase, mitochondrial"/>
    <property type="match status" value="1"/>
</dbReference>
<protein>
    <recommendedName>
        <fullName evidence="12">Valine--tRNA ligase, mitochondrial</fullName>
        <ecNumber evidence="4">6.1.1.9</ecNumber>
    </recommendedName>
    <alternativeName>
        <fullName evidence="11">Valyl-tRNA synthetase</fullName>
    </alternativeName>
</protein>
<feature type="region of interest" description="Disordered" evidence="15">
    <location>
        <begin position="1"/>
        <end position="29"/>
    </location>
</feature>
<evidence type="ECO:0000256" key="10">
    <source>
        <dbReference type="ARBA" id="ARBA00023146"/>
    </source>
</evidence>
<dbReference type="AlphaFoldDB" id="A0AAJ0FMB3"/>
<dbReference type="FunFam" id="3.40.50.620:FF:000020">
    <property type="entry name" value="Valine--tRNA ligase, mitochondrial"/>
    <property type="match status" value="1"/>
</dbReference>
<evidence type="ECO:0000256" key="2">
    <source>
        <dbReference type="ARBA" id="ARBA00004496"/>
    </source>
</evidence>
<feature type="domain" description="Aminoacyl-tRNA synthetase class Ia" evidence="16">
    <location>
        <begin position="102"/>
        <end position="722"/>
    </location>
</feature>
<evidence type="ECO:0000256" key="5">
    <source>
        <dbReference type="ARBA" id="ARBA00022490"/>
    </source>
</evidence>
<dbReference type="SUPFAM" id="SSF52374">
    <property type="entry name" value="Nucleotidylyl transferase"/>
    <property type="match status" value="1"/>
</dbReference>
<dbReference type="Pfam" id="PF00133">
    <property type="entry name" value="tRNA-synt_1"/>
    <property type="match status" value="1"/>
</dbReference>
<dbReference type="InterPro" id="IPR009008">
    <property type="entry name" value="Val/Leu/Ile-tRNA-synth_edit"/>
</dbReference>
<evidence type="ECO:0000256" key="14">
    <source>
        <dbReference type="RuleBase" id="RU363035"/>
    </source>
</evidence>
<dbReference type="FunFam" id="3.90.740.10:FF:000005">
    <property type="entry name" value="Valine--tRNA ligase, mitochondrial"/>
    <property type="match status" value="1"/>
</dbReference>
<comment type="subcellular location">
    <subcellularLocation>
        <location evidence="2">Cytoplasm</location>
    </subcellularLocation>
    <subcellularLocation>
        <location evidence="1">Mitochondrion</location>
    </subcellularLocation>
</comment>
<dbReference type="CDD" id="cd07962">
    <property type="entry name" value="Anticodon_Ia_Val"/>
    <property type="match status" value="1"/>
</dbReference>
<dbReference type="HAMAP" id="MF_02004">
    <property type="entry name" value="Val_tRNA_synth_type1"/>
    <property type="match status" value="1"/>
</dbReference>
<evidence type="ECO:0000256" key="6">
    <source>
        <dbReference type="ARBA" id="ARBA00022598"/>
    </source>
</evidence>
<evidence type="ECO:0000313" key="18">
    <source>
        <dbReference type="EMBL" id="KAK1768148.1"/>
    </source>
</evidence>
<dbReference type="PROSITE" id="PS00178">
    <property type="entry name" value="AA_TRNA_LIGASE_I"/>
    <property type="match status" value="1"/>
</dbReference>
<evidence type="ECO:0000256" key="9">
    <source>
        <dbReference type="ARBA" id="ARBA00022917"/>
    </source>
</evidence>
<evidence type="ECO:0000256" key="1">
    <source>
        <dbReference type="ARBA" id="ARBA00004173"/>
    </source>
</evidence>
<dbReference type="GO" id="GO:0005739">
    <property type="term" value="C:mitochondrion"/>
    <property type="evidence" value="ECO:0007669"/>
    <property type="project" value="UniProtKB-SubCell"/>
</dbReference>
<dbReference type="NCBIfam" id="NF004349">
    <property type="entry name" value="PRK05729.1"/>
    <property type="match status" value="1"/>
</dbReference>
<evidence type="ECO:0000259" key="17">
    <source>
        <dbReference type="Pfam" id="PF08264"/>
    </source>
</evidence>
<evidence type="ECO:0000256" key="11">
    <source>
        <dbReference type="ARBA" id="ARBA00029936"/>
    </source>
</evidence>
<evidence type="ECO:0000259" key="16">
    <source>
        <dbReference type="Pfam" id="PF00133"/>
    </source>
</evidence>
<keyword evidence="6 14" id="KW-0436">Ligase</keyword>
<dbReference type="GO" id="GO:0005524">
    <property type="term" value="F:ATP binding"/>
    <property type="evidence" value="ECO:0007669"/>
    <property type="project" value="UniProtKB-KW"/>
</dbReference>
<feature type="domain" description="Methionyl/Valyl/Leucyl/Isoleucyl-tRNA synthetase anticodon-binding" evidence="17">
    <location>
        <begin position="767"/>
        <end position="915"/>
    </location>
</feature>
<organism evidence="18 19">
    <name type="scientific">Phialemonium atrogriseum</name>
    <dbReference type="NCBI Taxonomy" id="1093897"/>
    <lineage>
        <taxon>Eukaryota</taxon>
        <taxon>Fungi</taxon>
        <taxon>Dikarya</taxon>
        <taxon>Ascomycota</taxon>
        <taxon>Pezizomycotina</taxon>
        <taxon>Sordariomycetes</taxon>
        <taxon>Sordariomycetidae</taxon>
        <taxon>Cephalothecales</taxon>
        <taxon>Cephalothecaceae</taxon>
        <taxon>Phialemonium</taxon>
    </lineage>
</organism>
<evidence type="ECO:0000256" key="8">
    <source>
        <dbReference type="ARBA" id="ARBA00022840"/>
    </source>
</evidence>
<dbReference type="RefSeq" id="XP_060284361.1">
    <property type="nucleotide sequence ID" value="XM_060429868.1"/>
</dbReference>
<keyword evidence="8 14" id="KW-0067">ATP-binding</keyword>
<dbReference type="PANTHER" id="PTHR11946">
    <property type="entry name" value="VALYL-TRNA SYNTHETASES"/>
    <property type="match status" value="1"/>
</dbReference>
<keyword evidence="9 14" id="KW-0648">Protein biosynthesis</keyword>
<keyword evidence="19" id="KW-1185">Reference proteome</keyword>
<dbReference type="Gene3D" id="3.40.50.620">
    <property type="entry name" value="HUPs"/>
    <property type="match status" value="2"/>
</dbReference>
<feature type="compositionally biased region" description="Basic and acidic residues" evidence="15">
    <location>
        <begin position="19"/>
        <end position="29"/>
    </location>
</feature>
<dbReference type="EC" id="6.1.1.9" evidence="4"/>
<name>A0AAJ0FMB3_9PEZI</name>
<dbReference type="InterPro" id="IPR002303">
    <property type="entry name" value="Valyl-tRNA_ligase"/>
</dbReference>
<evidence type="ECO:0000256" key="3">
    <source>
        <dbReference type="ARBA" id="ARBA00005594"/>
    </source>
</evidence>
<dbReference type="NCBIfam" id="TIGR00422">
    <property type="entry name" value="valS"/>
    <property type="match status" value="1"/>
</dbReference>
<evidence type="ECO:0000256" key="7">
    <source>
        <dbReference type="ARBA" id="ARBA00022741"/>
    </source>
</evidence>
<dbReference type="SUPFAM" id="SSF50677">
    <property type="entry name" value="ValRS/IleRS/LeuRS editing domain"/>
    <property type="match status" value="1"/>
</dbReference>
<dbReference type="GO" id="GO:0002161">
    <property type="term" value="F:aminoacyl-tRNA deacylase activity"/>
    <property type="evidence" value="ECO:0007669"/>
    <property type="project" value="InterPro"/>
</dbReference>
<dbReference type="InterPro" id="IPR002300">
    <property type="entry name" value="aa-tRNA-synth_Ia"/>
</dbReference>
<reference evidence="18" key="1">
    <citation type="submission" date="2023-06" db="EMBL/GenBank/DDBJ databases">
        <title>Genome-scale phylogeny and comparative genomics of the fungal order Sordariales.</title>
        <authorList>
            <consortium name="Lawrence Berkeley National Laboratory"/>
            <person name="Hensen N."/>
            <person name="Bonometti L."/>
            <person name="Westerberg I."/>
            <person name="Brannstrom I.O."/>
            <person name="Guillou S."/>
            <person name="Cros-Aarteil S."/>
            <person name="Calhoun S."/>
            <person name="Haridas S."/>
            <person name="Kuo A."/>
            <person name="Mondo S."/>
            <person name="Pangilinan J."/>
            <person name="Riley R."/>
            <person name="Labutti K."/>
            <person name="Andreopoulos B."/>
            <person name="Lipzen A."/>
            <person name="Chen C."/>
            <person name="Yanf M."/>
            <person name="Daum C."/>
            <person name="Ng V."/>
            <person name="Clum A."/>
            <person name="Steindorff A."/>
            <person name="Ohm R."/>
            <person name="Martin F."/>
            <person name="Silar P."/>
            <person name="Natvig D."/>
            <person name="Lalanne C."/>
            <person name="Gautier V."/>
            <person name="Ament-Velasquez S.L."/>
            <person name="Kruys A."/>
            <person name="Hutchinson M.I."/>
            <person name="Powell A.J."/>
            <person name="Barry K."/>
            <person name="Miller A.N."/>
            <person name="Grigoriev I.V."/>
            <person name="Debuchy R."/>
            <person name="Gladieux P."/>
            <person name="Thoren M.H."/>
            <person name="Johannesson H."/>
        </authorList>
    </citation>
    <scope>NUCLEOTIDE SEQUENCE</scope>
    <source>
        <strain evidence="18">8032-3</strain>
    </source>
</reference>
<dbReference type="GO" id="GO:0006438">
    <property type="term" value="P:valyl-tRNA aminoacylation"/>
    <property type="evidence" value="ECO:0007669"/>
    <property type="project" value="InterPro"/>
</dbReference>
<gene>
    <name evidence="18" type="ORF">QBC33DRAFT_558313</name>
</gene>
<dbReference type="CDD" id="cd00817">
    <property type="entry name" value="ValRS_core"/>
    <property type="match status" value="1"/>
</dbReference>
<dbReference type="InterPro" id="IPR014729">
    <property type="entry name" value="Rossmann-like_a/b/a_fold"/>
</dbReference>
<dbReference type="InterPro" id="IPR009080">
    <property type="entry name" value="tRNAsynth_Ia_anticodon-bd"/>
</dbReference>
<dbReference type="InterPro" id="IPR013155">
    <property type="entry name" value="M/V/L/I-tRNA-synth_anticd-bd"/>
</dbReference>
<dbReference type="FunFam" id="3.40.50.620:FF:000078">
    <property type="entry name" value="Valine--tRNA ligase, mitochondrial"/>
    <property type="match status" value="1"/>
</dbReference>
<comment type="catalytic activity">
    <reaction evidence="13">
        <text>tRNA(Val) + L-valine + ATP = L-valyl-tRNA(Val) + AMP + diphosphate</text>
        <dbReference type="Rhea" id="RHEA:10704"/>
        <dbReference type="Rhea" id="RHEA-COMP:9672"/>
        <dbReference type="Rhea" id="RHEA-COMP:9708"/>
        <dbReference type="ChEBI" id="CHEBI:30616"/>
        <dbReference type="ChEBI" id="CHEBI:33019"/>
        <dbReference type="ChEBI" id="CHEBI:57762"/>
        <dbReference type="ChEBI" id="CHEBI:78442"/>
        <dbReference type="ChEBI" id="CHEBI:78537"/>
        <dbReference type="ChEBI" id="CHEBI:456215"/>
        <dbReference type="EC" id="6.1.1.9"/>
    </reaction>
</comment>
<dbReference type="Gene3D" id="1.10.730.10">
    <property type="entry name" value="Isoleucyl-tRNA Synthetase, Domain 1"/>
    <property type="match status" value="1"/>
</dbReference>
<evidence type="ECO:0000256" key="15">
    <source>
        <dbReference type="SAM" id="MobiDB-lite"/>
    </source>
</evidence>
<dbReference type="InterPro" id="IPR033705">
    <property type="entry name" value="Anticodon_Ia_Val"/>
</dbReference>
<dbReference type="GO" id="GO:0005829">
    <property type="term" value="C:cytosol"/>
    <property type="evidence" value="ECO:0007669"/>
    <property type="project" value="TreeGrafter"/>
</dbReference>
<keyword evidence="10 14" id="KW-0030">Aminoacyl-tRNA synthetase</keyword>
<keyword evidence="5" id="KW-0963">Cytoplasm</keyword>
<evidence type="ECO:0000256" key="13">
    <source>
        <dbReference type="ARBA" id="ARBA00047552"/>
    </source>
</evidence>
<comment type="caution">
    <text evidence="18">The sequence shown here is derived from an EMBL/GenBank/DDBJ whole genome shotgun (WGS) entry which is preliminary data.</text>
</comment>
<accession>A0AAJ0FMB3</accession>
<sequence>MAPSDETKPADGPAVPAAKADRKAEKERLKAEKVKKLAEKKAKLQNAVAVAASTKATKVAKTTEQIPKYVETTPAGEKKVLGPLDSPHHSAYIPGVVESAWDAWWTKQGFFDPEFTKDGKNLSRGSFVITIPPPNVTGALHCGHALGTALQDMLIRWQRMRGYTTLYLPGCDHASISTQSVVEKMLWRREGKTRHDLGREKFLERALEWKDEYHGKINTVLRRLGGSFSWDREAFTMSPSMSEAVMEAFVRLHDDGLIHRANRLVNWCVKLNTTISNLEVESKELAGRTLLDVPGYDRKVEFGVLTYFKYVVDGSEETITVGTTRLETMLGDTAVAVHPDDARYKHLVGKFVRHPFLDRLIPIVADSAADPEFGTGAVKITPAHDANDFGVGTRHNLPFINILNDDGTLNSNAGRFEGQKRYDVRYALLDELTKLGLFVKKEPNPMSIKLCAKSKDVVEPVLKPQWWMKMKDLAAPAIEVVRNGDIKIRPETAEKNYFRWLENINDWCLSRQLWWGHQIPAYLVNIAGEPAAADSSDRWVVAKSEAEAREKAQKKFPGKEFTLERDPDVLDTWFSSGLWPFATLGWPNKTHDLQNLFPTSVLESGWDILFFWIARMIMLSLKLTGEIPFKEVYCHSLIRDAQGRKMSKSLGNVLDPIAIMDGITLQELQDGLKLGNLDEKELDIATKNQKDSFPQGIPECGADALRFSLINYTTGGGDIAFDVKVMAGYRRFCNKIYQATKYVLGKIPADYQPPAKLAKTGKETLPERWILHRLNSAARAIHEALEQREFSRSSQIVYRYWYDDVCDVFIENSKAILQEGSDEAKASTIDTLYAVLEGGITMIHPFMPFLTEELWQRLPRRQGDSTPSIVRASYPEYDAQFDDVKSAEQYELLISCSRGIRSLMAEFGIKKDGSAYVFSSDAAESSLIRTEIQQMQALAGKTLASLTLLDGPDSLPPGCAVFQISTHTTVYLDVGSQVDASSLVEKTESKLVKITDAAARQRKLMGAEGWSDKVSDAVKDAEEEKLSVLDAQVKSLASSIEQFKRLTLNS</sequence>